<dbReference type="Proteomes" id="UP000637643">
    <property type="component" value="Unassembled WGS sequence"/>
</dbReference>
<dbReference type="InterPro" id="IPR029044">
    <property type="entry name" value="Nucleotide-diphossugar_trans"/>
</dbReference>
<dbReference type="Pfam" id="PF13704">
    <property type="entry name" value="Glyco_tranf_2_4"/>
    <property type="match status" value="1"/>
</dbReference>
<name>A0A917C9A2_9BACL</name>
<accession>A0A917C9A2</accession>
<organism evidence="1 2">
    <name type="scientific">Paenibacillus albidus</name>
    <dbReference type="NCBI Taxonomy" id="2041023"/>
    <lineage>
        <taxon>Bacteria</taxon>
        <taxon>Bacillati</taxon>
        <taxon>Bacillota</taxon>
        <taxon>Bacilli</taxon>
        <taxon>Bacillales</taxon>
        <taxon>Paenibacillaceae</taxon>
        <taxon>Paenibacillus</taxon>
    </lineage>
</organism>
<evidence type="ECO:0000313" key="2">
    <source>
        <dbReference type="Proteomes" id="UP000637643"/>
    </source>
</evidence>
<evidence type="ECO:0000313" key="1">
    <source>
        <dbReference type="EMBL" id="GGF79293.1"/>
    </source>
</evidence>
<dbReference type="SUPFAM" id="SSF53448">
    <property type="entry name" value="Nucleotide-diphospho-sugar transferases"/>
    <property type="match status" value="1"/>
</dbReference>
<reference evidence="1" key="1">
    <citation type="journal article" date="2014" name="Int. J. Syst. Evol. Microbiol.">
        <title>Complete genome sequence of Corynebacterium casei LMG S-19264T (=DSM 44701T), isolated from a smear-ripened cheese.</title>
        <authorList>
            <consortium name="US DOE Joint Genome Institute (JGI-PGF)"/>
            <person name="Walter F."/>
            <person name="Albersmeier A."/>
            <person name="Kalinowski J."/>
            <person name="Ruckert C."/>
        </authorList>
    </citation>
    <scope>NUCLEOTIDE SEQUENCE</scope>
    <source>
        <strain evidence="1">CGMCC 1.16134</strain>
    </source>
</reference>
<comment type="caution">
    <text evidence="1">The sequence shown here is derived from an EMBL/GenBank/DDBJ whole genome shotgun (WGS) entry which is preliminary data.</text>
</comment>
<dbReference type="EMBL" id="BMKR01000009">
    <property type="protein sequence ID" value="GGF79293.1"/>
    <property type="molecule type" value="Genomic_DNA"/>
</dbReference>
<evidence type="ECO:0008006" key="3">
    <source>
        <dbReference type="Google" id="ProtNLM"/>
    </source>
</evidence>
<reference evidence="1" key="2">
    <citation type="submission" date="2020-09" db="EMBL/GenBank/DDBJ databases">
        <authorList>
            <person name="Sun Q."/>
            <person name="Zhou Y."/>
        </authorList>
    </citation>
    <scope>NUCLEOTIDE SEQUENCE</scope>
    <source>
        <strain evidence="1">CGMCC 1.16134</strain>
    </source>
</reference>
<gene>
    <name evidence="1" type="ORF">GCM10010912_25420</name>
</gene>
<dbReference type="Gene3D" id="3.90.550.10">
    <property type="entry name" value="Spore Coat Polysaccharide Biosynthesis Protein SpsA, Chain A"/>
    <property type="match status" value="1"/>
</dbReference>
<dbReference type="RefSeq" id="WP_189025325.1">
    <property type="nucleotide sequence ID" value="NZ_BMKR01000009.1"/>
</dbReference>
<sequence>MIIHLYALCWNEAKMLPFFFKHYDNIVDQYYIFDNDSTDHSVSMLRAHPKVNLNRFVIEGNSLVRSAQEKFNQFWKESREKADWIIVCDVDEHFYHPNLRIYLQECTSKGITLVVPNGYEMVSDFFPDSHQSLHETIRNGVRSPTYDKPQIFNPTEIQEINFSPGRHTASPVGNVIKPSHSEVLLLHYKYLGFDYVNSRFSALQQGLREGDIDNRWGFHYLWKEKQKSEQFEALKNKSVRVL</sequence>
<keyword evidence="2" id="KW-1185">Reference proteome</keyword>
<dbReference type="AlphaFoldDB" id="A0A917C9A2"/>
<protein>
    <recommendedName>
        <fullName evidence="3">Glycosyltransferase family 2 protein</fullName>
    </recommendedName>
</protein>
<proteinExistence type="predicted"/>